<organism evidence="9 10">
    <name type="scientific">Oceanipulchritudo coccoides</name>
    <dbReference type="NCBI Taxonomy" id="2706888"/>
    <lineage>
        <taxon>Bacteria</taxon>
        <taxon>Pseudomonadati</taxon>
        <taxon>Verrucomicrobiota</taxon>
        <taxon>Opitutia</taxon>
        <taxon>Puniceicoccales</taxon>
        <taxon>Oceanipulchritudinaceae</taxon>
        <taxon>Oceanipulchritudo</taxon>
    </lineage>
</organism>
<dbReference type="InterPro" id="IPR032816">
    <property type="entry name" value="VTT_dom"/>
</dbReference>
<dbReference type="PANTHER" id="PTHR30353">
    <property type="entry name" value="INNER MEMBRANE PROTEIN DEDA-RELATED"/>
    <property type="match status" value="1"/>
</dbReference>
<gene>
    <name evidence="9" type="ORF">G0Q06_07965</name>
</gene>
<evidence type="ECO:0000256" key="2">
    <source>
        <dbReference type="ARBA" id="ARBA00010792"/>
    </source>
</evidence>
<keyword evidence="5 7" id="KW-1133">Transmembrane helix</keyword>
<keyword evidence="10" id="KW-1185">Reference proteome</keyword>
<feature type="transmembrane region" description="Helical" evidence="7">
    <location>
        <begin position="66"/>
        <end position="87"/>
    </location>
</feature>
<dbReference type="InterPro" id="IPR032818">
    <property type="entry name" value="DedA-like"/>
</dbReference>
<name>A0A6B2M0A1_9BACT</name>
<evidence type="ECO:0000259" key="8">
    <source>
        <dbReference type="Pfam" id="PF09335"/>
    </source>
</evidence>
<evidence type="ECO:0000256" key="5">
    <source>
        <dbReference type="ARBA" id="ARBA00022989"/>
    </source>
</evidence>
<feature type="transmembrane region" description="Helical" evidence="7">
    <location>
        <begin position="7"/>
        <end position="24"/>
    </location>
</feature>
<accession>A0A6B2M0A1</accession>
<evidence type="ECO:0000256" key="4">
    <source>
        <dbReference type="ARBA" id="ARBA00022692"/>
    </source>
</evidence>
<comment type="subcellular location">
    <subcellularLocation>
        <location evidence="1">Cell membrane</location>
        <topology evidence="1">Multi-pass membrane protein</topology>
    </subcellularLocation>
</comment>
<dbReference type="GO" id="GO:0005886">
    <property type="term" value="C:plasma membrane"/>
    <property type="evidence" value="ECO:0007669"/>
    <property type="project" value="UniProtKB-SubCell"/>
</dbReference>
<dbReference type="Proteomes" id="UP000478417">
    <property type="component" value="Unassembled WGS sequence"/>
</dbReference>
<dbReference type="AlphaFoldDB" id="A0A6B2M0A1"/>
<evidence type="ECO:0000256" key="3">
    <source>
        <dbReference type="ARBA" id="ARBA00022475"/>
    </source>
</evidence>
<dbReference type="Pfam" id="PF09335">
    <property type="entry name" value="VTT_dom"/>
    <property type="match status" value="1"/>
</dbReference>
<keyword evidence="4 7" id="KW-0812">Transmembrane</keyword>
<sequence>MNRSAKWWLAIAFVLLSGVVAYFVSSEENAWTLIGIFFGTFVSEDLASISAGLLSGSGQLDFVSATAAAFLGIFVGDLIIFGLGYFIGRPILCHRWSRWLVSERAVDRAQRAFEKHGIWIILMTRFIPGTRTATYFSAGSVHAPVLPFVLVFALAALLWTPLLVGISAVIGKQLIEFYEVYEAFALPAILFAGLALYFIFHYGIPLLTWRGRRQLRGKWMRAVRWEFWPVWQVNWAVLLHVVYLGLVRYRRPMLVTAVNPCMPHGGIIGESKGALMQTISPSCEGLLAWEQVKPGTPSERIQAVREIMAEKGLKYPVVLKPDEGQRGLAVEIIPDEPVAHEWLGKTPGTAILQEYAGGKEYGIFYARFPSKPEGRIISITRKEQLSITGNGEDTVEDLIYQHPRAIAMLNLFLARFDKQLDRVPDSGEEIPLGQLGTHALGSLFLDGKDLLTPELSRCVDRIAKAIPGFYFGRFDFKAEGDEALKAGRGLKVLEVNGATSESTHIYDPQYGLFHAWQTLFAQWRLAHEIALENAAAGVPVSSFRDFVRDILAGFRRQRKLTDI</sequence>
<comment type="similarity">
    <text evidence="2">Belongs to the DedA family.</text>
</comment>
<evidence type="ECO:0000256" key="6">
    <source>
        <dbReference type="ARBA" id="ARBA00023136"/>
    </source>
</evidence>
<dbReference type="RefSeq" id="WP_163964213.1">
    <property type="nucleotide sequence ID" value="NZ_JAAGNX010000002.1"/>
</dbReference>
<evidence type="ECO:0000256" key="7">
    <source>
        <dbReference type="SAM" id="Phobius"/>
    </source>
</evidence>
<keyword evidence="6 7" id="KW-0472">Membrane</keyword>
<dbReference type="EMBL" id="JAAGNX010000002">
    <property type="protein sequence ID" value="NDV62381.1"/>
    <property type="molecule type" value="Genomic_DNA"/>
</dbReference>
<feature type="transmembrane region" description="Helical" evidence="7">
    <location>
        <begin position="145"/>
        <end position="171"/>
    </location>
</feature>
<evidence type="ECO:0000313" key="10">
    <source>
        <dbReference type="Proteomes" id="UP000478417"/>
    </source>
</evidence>
<reference evidence="9 10" key="1">
    <citation type="submission" date="2020-02" db="EMBL/GenBank/DDBJ databases">
        <title>Albibacoteraceae fam. nov., the first described family within the subdivision 4 Verrucomicrobia.</title>
        <authorList>
            <person name="Xi F."/>
        </authorList>
    </citation>
    <scope>NUCLEOTIDE SEQUENCE [LARGE SCALE GENOMIC DNA]</scope>
    <source>
        <strain evidence="9 10">CK1056</strain>
    </source>
</reference>
<comment type="caution">
    <text evidence="9">The sequence shown here is derived from an EMBL/GenBank/DDBJ whole genome shotgun (WGS) entry which is preliminary data.</text>
</comment>
<proteinExistence type="inferred from homology"/>
<evidence type="ECO:0000256" key="1">
    <source>
        <dbReference type="ARBA" id="ARBA00004651"/>
    </source>
</evidence>
<feature type="transmembrane region" description="Helical" evidence="7">
    <location>
        <begin position="227"/>
        <end position="246"/>
    </location>
</feature>
<protein>
    <recommendedName>
        <fullName evidence="8">VTT domain-containing protein</fullName>
    </recommendedName>
</protein>
<feature type="transmembrane region" description="Helical" evidence="7">
    <location>
        <begin position="183"/>
        <end position="207"/>
    </location>
</feature>
<keyword evidence="3" id="KW-1003">Cell membrane</keyword>
<dbReference type="PANTHER" id="PTHR30353:SF15">
    <property type="entry name" value="INNER MEMBRANE PROTEIN YABI"/>
    <property type="match status" value="1"/>
</dbReference>
<dbReference type="SUPFAM" id="SSF56059">
    <property type="entry name" value="Glutathione synthetase ATP-binding domain-like"/>
    <property type="match status" value="1"/>
</dbReference>
<evidence type="ECO:0000313" key="9">
    <source>
        <dbReference type="EMBL" id="NDV62381.1"/>
    </source>
</evidence>
<feature type="domain" description="VTT" evidence="8">
    <location>
        <begin position="49"/>
        <end position="166"/>
    </location>
</feature>